<feature type="domain" description="TRNA-binding" evidence="15">
    <location>
        <begin position="554"/>
        <end position="651"/>
    </location>
</feature>
<evidence type="ECO:0000256" key="10">
    <source>
        <dbReference type="ARBA" id="ARBA00022884"/>
    </source>
</evidence>
<dbReference type="InterPro" id="IPR023458">
    <property type="entry name" value="Met-tRNA_ligase_1"/>
</dbReference>
<reference evidence="16 17" key="1">
    <citation type="submission" date="2018-07" db="EMBL/GenBank/DDBJ databases">
        <title>Genomic Encyclopedia of Type Strains, Phase IV (KMG-IV): sequencing the most valuable type-strain genomes for metagenomic binning, comparative biology and taxonomic classification.</title>
        <authorList>
            <person name="Goeker M."/>
        </authorList>
    </citation>
    <scope>NUCLEOTIDE SEQUENCE [LARGE SCALE GENOMIC DNA]</scope>
    <source>
        <strain evidence="16 17">DSM 7466</strain>
    </source>
</reference>
<dbReference type="GO" id="GO:0000049">
    <property type="term" value="F:tRNA binding"/>
    <property type="evidence" value="ECO:0007669"/>
    <property type="project" value="UniProtKB-UniRule"/>
</dbReference>
<evidence type="ECO:0000256" key="3">
    <source>
        <dbReference type="ARBA" id="ARBA00022490"/>
    </source>
</evidence>
<keyword evidence="7 14" id="KW-0547">Nucleotide-binding</keyword>
<dbReference type="GO" id="GO:0005524">
    <property type="term" value="F:ATP binding"/>
    <property type="evidence" value="ECO:0007669"/>
    <property type="project" value="UniProtKB-UniRule"/>
</dbReference>
<evidence type="ECO:0000256" key="11">
    <source>
        <dbReference type="ARBA" id="ARBA00022917"/>
    </source>
</evidence>
<feature type="short sequence motif" description="'HIGH' region" evidence="14">
    <location>
        <begin position="11"/>
        <end position="21"/>
    </location>
</feature>
<dbReference type="InterPro" id="IPR004495">
    <property type="entry name" value="Met-tRNA-synth_bsu_C"/>
</dbReference>
<comment type="catalytic activity">
    <reaction evidence="13 14">
        <text>tRNA(Met) + L-methionine + ATP = L-methionyl-tRNA(Met) + AMP + diphosphate</text>
        <dbReference type="Rhea" id="RHEA:13481"/>
        <dbReference type="Rhea" id="RHEA-COMP:9667"/>
        <dbReference type="Rhea" id="RHEA-COMP:9698"/>
        <dbReference type="ChEBI" id="CHEBI:30616"/>
        <dbReference type="ChEBI" id="CHEBI:33019"/>
        <dbReference type="ChEBI" id="CHEBI:57844"/>
        <dbReference type="ChEBI" id="CHEBI:78442"/>
        <dbReference type="ChEBI" id="CHEBI:78530"/>
        <dbReference type="ChEBI" id="CHEBI:456215"/>
        <dbReference type="EC" id="6.1.1.10"/>
    </reaction>
</comment>
<evidence type="ECO:0000256" key="5">
    <source>
        <dbReference type="ARBA" id="ARBA00022598"/>
    </source>
</evidence>
<dbReference type="GO" id="GO:0006431">
    <property type="term" value="P:methionyl-tRNA aminoacylation"/>
    <property type="evidence" value="ECO:0007669"/>
    <property type="project" value="UniProtKB-UniRule"/>
</dbReference>
<evidence type="ECO:0000256" key="4">
    <source>
        <dbReference type="ARBA" id="ARBA00022555"/>
    </source>
</evidence>
<feature type="binding site" evidence="14">
    <location>
        <position position="146"/>
    </location>
    <ligand>
        <name>Zn(2+)</name>
        <dbReference type="ChEBI" id="CHEBI:29105"/>
    </ligand>
</feature>
<evidence type="ECO:0000256" key="13">
    <source>
        <dbReference type="ARBA" id="ARBA00047364"/>
    </source>
</evidence>
<dbReference type="GO" id="GO:0005829">
    <property type="term" value="C:cytosol"/>
    <property type="evidence" value="ECO:0007669"/>
    <property type="project" value="TreeGrafter"/>
</dbReference>
<evidence type="ECO:0000256" key="2">
    <source>
        <dbReference type="ARBA" id="ARBA00011738"/>
    </source>
</evidence>
<dbReference type="SUPFAM" id="SSF50249">
    <property type="entry name" value="Nucleic acid-binding proteins"/>
    <property type="match status" value="1"/>
</dbReference>
<dbReference type="InterPro" id="IPR041872">
    <property type="entry name" value="Anticodon_Met"/>
</dbReference>
<dbReference type="NCBIfam" id="TIGR00398">
    <property type="entry name" value="metG"/>
    <property type="match status" value="1"/>
</dbReference>
<dbReference type="HAMAP" id="MF_00098">
    <property type="entry name" value="Met_tRNA_synth_type1"/>
    <property type="match status" value="1"/>
</dbReference>
<keyword evidence="17" id="KW-1185">Reference proteome</keyword>
<dbReference type="EMBL" id="QREL01000001">
    <property type="protein sequence ID" value="REE28768.1"/>
    <property type="molecule type" value="Genomic_DNA"/>
</dbReference>
<keyword evidence="8 14" id="KW-0862">Zinc</keyword>
<dbReference type="InterPro" id="IPR014729">
    <property type="entry name" value="Rossmann-like_a/b/a_fold"/>
</dbReference>
<evidence type="ECO:0000256" key="14">
    <source>
        <dbReference type="HAMAP-Rule" id="MF_00098"/>
    </source>
</evidence>
<evidence type="ECO:0000256" key="9">
    <source>
        <dbReference type="ARBA" id="ARBA00022840"/>
    </source>
</evidence>
<dbReference type="InterPro" id="IPR014758">
    <property type="entry name" value="Met-tRNA_synth"/>
</dbReference>
<proteinExistence type="inferred from homology"/>
<dbReference type="GO" id="GO:0017101">
    <property type="term" value="C:aminoacyl-tRNA synthetase multienzyme complex"/>
    <property type="evidence" value="ECO:0007669"/>
    <property type="project" value="TreeGrafter"/>
</dbReference>
<evidence type="ECO:0000313" key="17">
    <source>
        <dbReference type="Proteomes" id="UP000256864"/>
    </source>
</evidence>
<dbReference type="FunFam" id="2.20.28.20:FF:000001">
    <property type="entry name" value="Methionine--tRNA ligase"/>
    <property type="match status" value="1"/>
</dbReference>
<comment type="subunit">
    <text evidence="2 14">Homodimer.</text>
</comment>
<evidence type="ECO:0000313" key="16">
    <source>
        <dbReference type="EMBL" id="REE28768.1"/>
    </source>
</evidence>
<dbReference type="CDD" id="cd02800">
    <property type="entry name" value="tRNA_bind_EcMetRS_like"/>
    <property type="match status" value="1"/>
</dbReference>
<gene>
    <name evidence="14" type="primary">metG</name>
    <name evidence="16" type="ORF">C7452_0789</name>
</gene>
<feature type="binding site" evidence="14">
    <location>
        <position position="143"/>
    </location>
    <ligand>
        <name>Zn(2+)</name>
        <dbReference type="ChEBI" id="CHEBI:29105"/>
    </ligand>
</feature>
<keyword evidence="10 14" id="KW-0694">RNA-binding</keyword>
<dbReference type="Gene3D" id="1.10.730.10">
    <property type="entry name" value="Isoleucyl-tRNA Synthetase, Domain 1"/>
    <property type="match status" value="1"/>
</dbReference>
<evidence type="ECO:0000256" key="6">
    <source>
        <dbReference type="ARBA" id="ARBA00022723"/>
    </source>
</evidence>
<dbReference type="NCBIfam" id="TIGR00399">
    <property type="entry name" value="metG_C_term"/>
    <property type="match status" value="1"/>
</dbReference>
<dbReference type="SUPFAM" id="SSF52374">
    <property type="entry name" value="Nucleotidylyl transferase"/>
    <property type="match status" value="1"/>
</dbReference>
<dbReference type="InterPro" id="IPR015413">
    <property type="entry name" value="Methionyl/Leucyl_tRNA_Synth"/>
</dbReference>
<name>A0A371NFK5_9EURY</name>
<dbReference type="PRINTS" id="PR01041">
    <property type="entry name" value="TRNASYNTHMET"/>
</dbReference>
<dbReference type="SUPFAM" id="SSF47323">
    <property type="entry name" value="Anticodon-binding domain of a subclass of class I aminoacyl-tRNA synthetases"/>
    <property type="match status" value="1"/>
</dbReference>
<dbReference type="Gene3D" id="2.40.50.140">
    <property type="entry name" value="Nucleic acid-binding proteins"/>
    <property type="match status" value="1"/>
</dbReference>
<keyword evidence="3 14" id="KW-0963">Cytoplasm</keyword>
<sequence length="651" mass="74611">MSKVFITCALPYANGPTHLGHLRSTYIPADIYARYRRLRGDDVLFVCATDEHGTPIAVKAEAEGRTPLEVATRYHEMIRGDLERCDISFDSFTRTTDELHHEIAQKFFLKLYEKGFIYEKDIKQLYCGDCQRFLPDRYVEGTCPYCGSEGARGDHCEGCGRHLEPLQLEDPRCMVCGSEPEVRDSRHYFFRLSQFQDEIREWIEGSEMPSNVRNYAIQWLREGLKDWILTRDMDWGVPVPLEGNDGKIIYVWGEAFLGYISSAAAWSKKTGRDWREYWDSGALHFIGKDIIYHHAIFWPALLMAYGCRTPENIIAGEYLSLEGQKMSTSKNWVVWTSDFLERFDRDLLRYYLTVNAPLTRDTDFSWDDFQRRVNDELADVLGNFLHRTFSFTGRFFDGRVPAACELTAEDREFLESIRTAHDTVGELLDKFQFRDALMHIIKLAKMGNKYFNDQEPWKAVKESPARASTCLHLCNLLAANLGKLLRPFMPSAAGRILSIMNLEDEPWGFHELEEGQVIERAKPLFSKIPDEAIEDEKAKLIEEDDEVETVTIDDFASMDIRVGVVRSAERIEGSDKLLKLMIDVGEREMQVVAGLAEKYSPEDLVERKVTVLVNLKPAKLFGVKSEGMVLATGESLNLLDPGDAEVGERIR</sequence>
<evidence type="ECO:0000256" key="8">
    <source>
        <dbReference type="ARBA" id="ARBA00022833"/>
    </source>
</evidence>
<feature type="binding site" evidence="14">
    <location>
        <position position="328"/>
    </location>
    <ligand>
        <name>ATP</name>
        <dbReference type="ChEBI" id="CHEBI:30616"/>
    </ligand>
</feature>
<dbReference type="Proteomes" id="UP000256864">
    <property type="component" value="Unassembled WGS sequence"/>
</dbReference>
<comment type="similarity">
    <text evidence="14">Belongs to the class-I aminoacyl-tRNA synthetase family. MetG type 1 subfamily.</text>
</comment>
<dbReference type="EC" id="6.1.1.10" evidence="14"/>
<dbReference type="GO" id="GO:0004825">
    <property type="term" value="F:methionine-tRNA ligase activity"/>
    <property type="evidence" value="ECO:0007669"/>
    <property type="project" value="UniProtKB-UniRule"/>
</dbReference>
<dbReference type="AlphaFoldDB" id="A0A371NFK5"/>
<keyword evidence="6 14" id="KW-0479">Metal-binding</keyword>
<dbReference type="PANTHER" id="PTHR45765:SF1">
    <property type="entry name" value="METHIONINE--TRNA LIGASE, CYTOPLASMIC"/>
    <property type="match status" value="1"/>
</dbReference>
<comment type="cofactor">
    <cofactor evidence="14">
        <name>Zn(2+)</name>
        <dbReference type="ChEBI" id="CHEBI:29105"/>
    </cofactor>
    <text evidence="14">Binds 1 zinc ion per subunit.</text>
</comment>
<dbReference type="InterPro" id="IPR002547">
    <property type="entry name" value="tRNA-bd_dom"/>
</dbReference>
<dbReference type="GO" id="GO:0046872">
    <property type="term" value="F:metal ion binding"/>
    <property type="evidence" value="ECO:0007669"/>
    <property type="project" value="UniProtKB-KW"/>
</dbReference>
<dbReference type="SUPFAM" id="SSF57770">
    <property type="entry name" value="Methionyl-tRNA synthetase (MetRS), Zn-domain"/>
    <property type="match status" value="1"/>
</dbReference>
<dbReference type="CDD" id="cd00814">
    <property type="entry name" value="MetRS_core"/>
    <property type="match status" value="1"/>
</dbReference>
<dbReference type="NCBIfam" id="NF001100">
    <property type="entry name" value="PRK00133.1"/>
    <property type="match status" value="1"/>
</dbReference>
<keyword evidence="12 14" id="KW-0030">Aminoacyl-tRNA synthetase</keyword>
<dbReference type="CDD" id="cd07957">
    <property type="entry name" value="Anticodon_Ia_Met"/>
    <property type="match status" value="1"/>
</dbReference>
<dbReference type="PROSITE" id="PS50886">
    <property type="entry name" value="TRBD"/>
    <property type="match status" value="1"/>
</dbReference>
<dbReference type="Pfam" id="PF19303">
    <property type="entry name" value="Anticodon_3"/>
    <property type="match status" value="1"/>
</dbReference>
<accession>A0A371NFK5</accession>
<evidence type="ECO:0000256" key="12">
    <source>
        <dbReference type="ARBA" id="ARBA00023146"/>
    </source>
</evidence>
<dbReference type="RefSeq" id="WP_115892268.1">
    <property type="nucleotide sequence ID" value="NZ_QREL01000001.1"/>
</dbReference>
<comment type="subcellular location">
    <subcellularLocation>
        <location evidence="1 14">Cytoplasm</location>
    </subcellularLocation>
</comment>
<comment type="caution">
    <text evidence="16">The sequence shown here is derived from an EMBL/GenBank/DDBJ whole genome shotgun (WGS) entry which is preliminary data.</text>
</comment>
<feature type="short sequence motif" description="'KMSKS' region" evidence="14">
    <location>
        <begin position="325"/>
        <end position="329"/>
    </location>
</feature>
<dbReference type="InterPro" id="IPR009080">
    <property type="entry name" value="tRNAsynth_Ia_anticodon-bd"/>
</dbReference>
<protein>
    <recommendedName>
        <fullName evidence="14">Methionine--tRNA ligase</fullName>
        <ecNumber evidence="14">6.1.1.10</ecNumber>
    </recommendedName>
    <alternativeName>
        <fullName evidence="14">Methionyl-tRNA synthetase</fullName>
        <shortName evidence="14">MetRS</shortName>
    </alternativeName>
</protein>
<dbReference type="InterPro" id="IPR012340">
    <property type="entry name" value="NA-bd_OB-fold"/>
</dbReference>
<dbReference type="InterPro" id="IPR033911">
    <property type="entry name" value="MetRS_core"/>
</dbReference>
<dbReference type="Pfam" id="PF01588">
    <property type="entry name" value="tRNA_bind"/>
    <property type="match status" value="1"/>
</dbReference>
<dbReference type="Gene3D" id="3.40.50.620">
    <property type="entry name" value="HUPs"/>
    <property type="match status" value="1"/>
</dbReference>
<dbReference type="InterPro" id="IPR029038">
    <property type="entry name" value="MetRS_Zn"/>
</dbReference>
<keyword evidence="9 14" id="KW-0067">ATP-binding</keyword>
<comment type="function">
    <text evidence="14">Is required not only for elongation of protein synthesis but also for the initiation of all mRNA translation through initiator tRNA(fMet) aminoacylation.</text>
</comment>
<dbReference type="Gene3D" id="2.20.28.20">
    <property type="entry name" value="Methionyl-tRNA synthetase, Zn-domain"/>
    <property type="match status" value="1"/>
</dbReference>
<dbReference type="PANTHER" id="PTHR45765">
    <property type="entry name" value="METHIONINE--TRNA LIGASE"/>
    <property type="match status" value="1"/>
</dbReference>
<evidence type="ECO:0000256" key="7">
    <source>
        <dbReference type="ARBA" id="ARBA00022741"/>
    </source>
</evidence>
<keyword evidence="5 14" id="KW-0436">Ligase</keyword>
<keyword evidence="11 14" id="KW-0648">Protein biosynthesis</keyword>
<feature type="binding site" evidence="14">
    <location>
        <position position="159"/>
    </location>
    <ligand>
        <name>Zn(2+)</name>
        <dbReference type="ChEBI" id="CHEBI:29105"/>
    </ligand>
</feature>
<evidence type="ECO:0000256" key="1">
    <source>
        <dbReference type="ARBA" id="ARBA00004496"/>
    </source>
</evidence>
<evidence type="ECO:0000259" key="15">
    <source>
        <dbReference type="PROSITE" id="PS50886"/>
    </source>
</evidence>
<keyword evidence="4 14" id="KW-0820">tRNA-binding</keyword>
<dbReference type="Pfam" id="PF09334">
    <property type="entry name" value="tRNA-synt_1g"/>
    <property type="match status" value="1"/>
</dbReference>
<feature type="binding site" evidence="14">
    <location>
        <position position="156"/>
    </location>
    <ligand>
        <name>Zn(2+)</name>
        <dbReference type="ChEBI" id="CHEBI:29105"/>
    </ligand>
</feature>
<organism evidence="16 17">
    <name type="scientific">Methanothermobacter defluvii</name>
    <dbReference type="NCBI Taxonomy" id="49339"/>
    <lineage>
        <taxon>Archaea</taxon>
        <taxon>Methanobacteriati</taxon>
        <taxon>Methanobacteriota</taxon>
        <taxon>Methanomada group</taxon>
        <taxon>Methanobacteria</taxon>
        <taxon>Methanobacteriales</taxon>
        <taxon>Methanobacteriaceae</taxon>
        <taxon>Methanothermobacter</taxon>
    </lineage>
</organism>